<reference evidence="12" key="1">
    <citation type="submission" date="2021-01" db="EMBL/GenBank/DDBJ databases">
        <title>KCTC 19127 draft genome.</title>
        <authorList>
            <person name="An D."/>
        </authorList>
    </citation>
    <scope>NUCLEOTIDE SEQUENCE</scope>
    <source>
        <strain evidence="12">KCTC 19127</strain>
    </source>
</reference>
<evidence type="ECO:0000256" key="3">
    <source>
        <dbReference type="ARBA" id="ARBA00022605"/>
    </source>
</evidence>
<gene>
    <name evidence="12" type="ORF">JL107_11480</name>
</gene>
<sequence>MPARRTSPLGDAFHVFDTTLRDGAQREGITYSVADKLAVAALLDELGVGFIEGGWPGAMPKDTEFFARAAAGELTLRTAQLVAFGATRKAGTTAAQDPQVQALLDSQAPVITLVAKSDVRHVERALRTTREENVEMVRDTVAHLVAAGRRVFLDCEHFFDGYAFDRDYGLEVARAAVDAGADVVVLCDTNGGMLPVDVHRVVTEVVQRTGFRIGIHCQDDTGCAVANTVAAVQAGATHAQCTANGYGERAGNADLFAVLGNLVTKLGLPVLPEDRLAEMVRVSHALAELANIAPDTHQAYVGSSAFAHKAGLHASAIKVDPELYNHLDPALVGNDMRILITEMAGRASVELKARELGVDISGQPGVIGAVVDTVKSREAAGWSYEAADASFELLLRDTLDQAERAAGREASVESTRAFRLESYRVIVESQPPTPVDGGAGPGTVTVPAVSSEATVKVHVGGRRVIATAEGNGPVNALDSALRLAVSEQFPEIDQMELVDYKVRILADSAGTDSVTRVLVSSAMGGREWTTVGVHANVVEASWQALVDAMVYALAQPSLAAGAPAGPASGADGVSSPVAAGGPGGVPLAG</sequence>
<dbReference type="EMBL" id="JAERWL010000009">
    <property type="protein sequence ID" value="MBM9477071.1"/>
    <property type="molecule type" value="Genomic_DNA"/>
</dbReference>
<dbReference type="InterPro" id="IPR013709">
    <property type="entry name" value="2-isopropylmalate_synth_dimer"/>
</dbReference>
<feature type="domain" description="Pyruvate carboxyltransferase" evidence="11">
    <location>
        <begin position="13"/>
        <end position="280"/>
    </location>
</feature>
<dbReference type="GO" id="GO:0043714">
    <property type="term" value="F:(R)-citramalate synthase activity"/>
    <property type="evidence" value="ECO:0007669"/>
    <property type="project" value="UniProtKB-UniRule"/>
</dbReference>
<dbReference type="NCBIfam" id="TIGR00977">
    <property type="entry name" value="citramal_synth"/>
    <property type="match status" value="1"/>
</dbReference>
<comment type="caution">
    <text evidence="12">The sequence shown here is derived from an EMBL/GenBank/DDBJ whole genome shotgun (WGS) entry which is preliminary data.</text>
</comment>
<dbReference type="Gene3D" id="3.30.160.270">
    <property type="match status" value="1"/>
</dbReference>
<dbReference type="Proteomes" id="UP000663801">
    <property type="component" value="Unassembled WGS sequence"/>
</dbReference>
<dbReference type="SUPFAM" id="SSF110921">
    <property type="entry name" value="2-isopropylmalate synthase LeuA, allosteric (dimerisation) domain"/>
    <property type="match status" value="1"/>
</dbReference>
<dbReference type="PROSITE" id="PS00815">
    <property type="entry name" value="AIPM_HOMOCIT_SYNTH_1"/>
    <property type="match status" value="1"/>
</dbReference>
<dbReference type="GO" id="GO:0003852">
    <property type="term" value="F:2-isopropylmalate synthase activity"/>
    <property type="evidence" value="ECO:0007669"/>
    <property type="project" value="InterPro"/>
</dbReference>
<keyword evidence="13" id="KW-1185">Reference proteome</keyword>
<dbReference type="SMART" id="SM00917">
    <property type="entry name" value="LeuA_dimer"/>
    <property type="match status" value="1"/>
</dbReference>
<feature type="compositionally biased region" description="Gly residues" evidence="10">
    <location>
        <begin position="580"/>
        <end position="589"/>
    </location>
</feature>
<dbReference type="EC" id="2.3.3.21" evidence="8"/>
<dbReference type="Pfam" id="PF08502">
    <property type="entry name" value="LeuA_dimer"/>
    <property type="match status" value="1"/>
</dbReference>
<proteinExistence type="inferred from homology"/>
<dbReference type="Gene3D" id="3.20.20.70">
    <property type="entry name" value="Aldolase class I"/>
    <property type="match status" value="1"/>
</dbReference>
<dbReference type="InterPro" id="IPR054691">
    <property type="entry name" value="LeuA/HCS_post-cat"/>
</dbReference>
<evidence type="ECO:0000256" key="6">
    <source>
        <dbReference type="ARBA" id="ARBA00023304"/>
    </source>
</evidence>
<dbReference type="Pfam" id="PF00682">
    <property type="entry name" value="HMGL-like"/>
    <property type="match status" value="1"/>
</dbReference>
<protein>
    <recommendedName>
        <fullName evidence="8">Citramalate synthase</fullName>
        <ecNumber evidence="8">2.3.3.21</ecNumber>
    </recommendedName>
</protein>
<name>A0A938YM48_9ACTN</name>
<evidence type="ECO:0000256" key="1">
    <source>
        <dbReference type="ARBA" id="ARBA00004743"/>
    </source>
</evidence>
<dbReference type="SUPFAM" id="SSF51569">
    <property type="entry name" value="Aldolase"/>
    <property type="match status" value="1"/>
</dbReference>
<comment type="catalytic activity">
    <reaction evidence="7">
        <text>pyruvate + acetyl-CoA + H2O = (3R)-citramalate + CoA + H(+)</text>
        <dbReference type="Rhea" id="RHEA:19045"/>
        <dbReference type="ChEBI" id="CHEBI:15361"/>
        <dbReference type="ChEBI" id="CHEBI:15377"/>
        <dbReference type="ChEBI" id="CHEBI:15378"/>
        <dbReference type="ChEBI" id="CHEBI:30934"/>
        <dbReference type="ChEBI" id="CHEBI:57287"/>
        <dbReference type="ChEBI" id="CHEBI:57288"/>
        <dbReference type="EC" id="2.3.3.21"/>
    </reaction>
</comment>
<keyword evidence="3" id="KW-0028">Amino-acid biosynthesis</keyword>
<keyword evidence="6" id="KW-0100">Branched-chain amino acid biosynthesis</keyword>
<dbReference type="PANTHER" id="PTHR43538:SF1">
    <property type="entry name" value="(R)-CITRAMALATE SYNTHASE"/>
    <property type="match status" value="1"/>
</dbReference>
<comment type="similarity">
    <text evidence="2 9">Belongs to the alpha-IPM synthase/homocitrate synthase family.</text>
</comment>
<evidence type="ECO:0000256" key="7">
    <source>
        <dbReference type="ARBA" id="ARBA00048263"/>
    </source>
</evidence>
<evidence type="ECO:0000256" key="9">
    <source>
        <dbReference type="RuleBase" id="RU003523"/>
    </source>
</evidence>
<evidence type="ECO:0000256" key="2">
    <source>
        <dbReference type="ARBA" id="ARBA00006154"/>
    </source>
</evidence>
<comment type="pathway">
    <text evidence="1">Amino-acid biosynthesis; L-isoleucine biosynthesis; 2-oxobutanoate from pyruvate: step 1/3.</text>
</comment>
<accession>A0A938YM48</accession>
<evidence type="ECO:0000313" key="12">
    <source>
        <dbReference type="EMBL" id="MBM9477071.1"/>
    </source>
</evidence>
<dbReference type="InterPro" id="IPR036230">
    <property type="entry name" value="LeuA_allosteric_dom_sf"/>
</dbReference>
<evidence type="ECO:0000256" key="10">
    <source>
        <dbReference type="SAM" id="MobiDB-lite"/>
    </source>
</evidence>
<dbReference type="PROSITE" id="PS50991">
    <property type="entry name" value="PYR_CT"/>
    <property type="match status" value="1"/>
</dbReference>
<evidence type="ECO:0000256" key="8">
    <source>
        <dbReference type="NCBIfam" id="TIGR00977"/>
    </source>
</evidence>
<dbReference type="Pfam" id="PF22617">
    <property type="entry name" value="HCS_D2"/>
    <property type="match status" value="1"/>
</dbReference>
<dbReference type="InterPro" id="IPR013785">
    <property type="entry name" value="Aldolase_TIM"/>
</dbReference>
<dbReference type="CDD" id="cd07941">
    <property type="entry name" value="DRE_TIM_LeuA3"/>
    <property type="match status" value="1"/>
</dbReference>
<evidence type="ECO:0000256" key="5">
    <source>
        <dbReference type="ARBA" id="ARBA00022679"/>
    </source>
</evidence>
<feature type="compositionally biased region" description="Low complexity" evidence="10">
    <location>
        <begin position="564"/>
        <end position="579"/>
    </location>
</feature>
<dbReference type="AlphaFoldDB" id="A0A938YM48"/>
<dbReference type="GO" id="GO:0009097">
    <property type="term" value="P:isoleucine biosynthetic process"/>
    <property type="evidence" value="ECO:0007669"/>
    <property type="project" value="UniProtKB-UniRule"/>
</dbReference>
<dbReference type="Gene3D" id="1.10.238.260">
    <property type="match status" value="1"/>
</dbReference>
<evidence type="ECO:0000256" key="4">
    <source>
        <dbReference type="ARBA" id="ARBA00022624"/>
    </source>
</evidence>
<dbReference type="InterPro" id="IPR005675">
    <property type="entry name" value="Citramal_synthase"/>
</dbReference>
<feature type="region of interest" description="Disordered" evidence="10">
    <location>
        <begin position="564"/>
        <end position="589"/>
    </location>
</feature>
<keyword evidence="5 9" id="KW-0808">Transferase</keyword>
<dbReference type="InterPro" id="IPR000891">
    <property type="entry name" value="PYR_CT"/>
</dbReference>
<evidence type="ECO:0000313" key="13">
    <source>
        <dbReference type="Proteomes" id="UP000663801"/>
    </source>
</evidence>
<evidence type="ECO:0000259" key="11">
    <source>
        <dbReference type="PROSITE" id="PS50991"/>
    </source>
</evidence>
<dbReference type="PANTHER" id="PTHR43538">
    <property type="entry name" value="ALPHA-IPM SYNTHASE/HOMOCITRATE SYNTHASE"/>
    <property type="match status" value="1"/>
</dbReference>
<organism evidence="12 13">
    <name type="scientific">Nakamurella flavida</name>
    <dbReference type="NCBI Taxonomy" id="363630"/>
    <lineage>
        <taxon>Bacteria</taxon>
        <taxon>Bacillati</taxon>
        <taxon>Actinomycetota</taxon>
        <taxon>Actinomycetes</taxon>
        <taxon>Nakamurellales</taxon>
        <taxon>Nakamurellaceae</taxon>
        <taxon>Nakamurella</taxon>
    </lineage>
</organism>
<dbReference type="GO" id="GO:0009098">
    <property type="term" value="P:L-leucine biosynthetic process"/>
    <property type="evidence" value="ECO:0007669"/>
    <property type="project" value="InterPro"/>
</dbReference>
<dbReference type="InterPro" id="IPR002034">
    <property type="entry name" value="AIPM/Hcit_synth_CS"/>
</dbReference>
<keyword evidence="4" id="KW-0412">Isoleucine biosynthesis</keyword>